<dbReference type="EMBL" id="KN822063">
    <property type="protein sequence ID" value="KIM60318.1"/>
    <property type="molecule type" value="Genomic_DNA"/>
</dbReference>
<reference evidence="2" key="2">
    <citation type="submission" date="2015-01" db="EMBL/GenBank/DDBJ databases">
        <title>Evolutionary Origins and Diversification of the Mycorrhizal Mutualists.</title>
        <authorList>
            <consortium name="DOE Joint Genome Institute"/>
            <consortium name="Mycorrhizal Genomics Consortium"/>
            <person name="Kohler A."/>
            <person name="Kuo A."/>
            <person name="Nagy L.G."/>
            <person name="Floudas D."/>
            <person name="Copeland A."/>
            <person name="Barry K.W."/>
            <person name="Cichocki N."/>
            <person name="Veneault-Fourrey C."/>
            <person name="LaButti K."/>
            <person name="Lindquist E.A."/>
            <person name="Lipzen A."/>
            <person name="Lundell T."/>
            <person name="Morin E."/>
            <person name="Murat C."/>
            <person name="Riley R."/>
            <person name="Ohm R."/>
            <person name="Sun H."/>
            <person name="Tunlid A."/>
            <person name="Henrissat B."/>
            <person name="Grigoriev I.V."/>
            <person name="Hibbett D.S."/>
            <person name="Martin F."/>
        </authorList>
    </citation>
    <scope>NUCLEOTIDE SEQUENCE [LARGE SCALE GENOMIC DNA]</scope>
    <source>
        <strain evidence="2">Foug A</strain>
    </source>
</reference>
<dbReference type="InParanoid" id="A0A0C2ZF10"/>
<evidence type="ECO:0000313" key="2">
    <source>
        <dbReference type="Proteomes" id="UP000053989"/>
    </source>
</evidence>
<proteinExistence type="predicted"/>
<gene>
    <name evidence="1" type="ORF">SCLCIDRAFT_1216927</name>
</gene>
<organism evidence="1 2">
    <name type="scientific">Scleroderma citrinum Foug A</name>
    <dbReference type="NCBI Taxonomy" id="1036808"/>
    <lineage>
        <taxon>Eukaryota</taxon>
        <taxon>Fungi</taxon>
        <taxon>Dikarya</taxon>
        <taxon>Basidiomycota</taxon>
        <taxon>Agaricomycotina</taxon>
        <taxon>Agaricomycetes</taxon>
        <taxon>Agaricomycetidae</taxon>
        <taxon>Boletales</taxon>
        <taxon>Sclerodermatineae</taxon>
        <taxon>Sclerodermataceae</taxon>
        <taxon>Scleroderma</taxon>
    </lineage>
</organism>
<dbReference type="AlphaFoldDB" id="A0A0C2ZF10"/>
<dbReference type="HOGENOM" id="CLU_2943156_0_0_1"/>
<dbReference type="Proteomes" id="UP000053989">
    <property type="component" value="Unassembled WGS sequence"/>
</dbReference>
<sequence length="60" mass="6618">MTLSTVLIEREVVYLHARAFGEPRPAGQFGHAVPECDICMVMEMEEITVLSPVTSGTNPR</sequence>
<name>A0A0C2ZF10_9AGAM</name>
<protein>
    <submittedName>
        <fullName evidence="1">Uncharacterized protein</fullName>
    </submittedName>
</protein>
<accession>A0A0C2ZF10</accession>
<reference evidence="1 2" key="1">
    <citation type="submission" date="2014-04" db="EMBL/GenBank/DDBJ databases">
        <authorList>
            <consortium name="DOE Joint Genome Institute"/>
            <person name="Kuo A."/>
            <person name="Kohler A."/>
            <person name="Nagy L.G."/>
            <person name="Floudas D."/>
            <person name="Copeland A."/>
            <person name="Barry K.W."/>
            <person name="Cichocki N."/>
            <person name="Veneault-Fourrey C."/>
            <person name="LaButti K."/>
            <person name="Lindquist E.A."/>
            <person name="Lipzen A."/>
            <person name="Lundell T."/>
            <person name="Morin E."/>
            <person name="Murat C."/>
            <person name="Sun H."/>
            <person name="Tunlid A."/>
            <person name="Henrissat B."/>
            <person name="Grigoriev I.V."/>
            <person name="Hibbett D.S."/>
            <person name="Martin F."/>
            <person name="Nordberg H.P."/>
            <person name="Cantor M.N."/>
            <person name="Hua S.X."/>
        </authorList>
    </citation>
    <scope>NUCLEOTIDE SEQUENCE [LARGE SCALE GENOMIC DNA]</scope>
    <source>
        <strain evidence="1 2">Foug A</strain>
    </source>
</reference>
<keyword evidence="2" id="KW-1185">Reference proteome</keyword>
<evidence type="ECO:0000313" key="1">
    <source>
        <dbReference type="EMBL" id="KIM60318.1"/>
    </source>
</evidence>